<dbReference type="Proteomes" id="UP001589595">
    <property type="component" value="Unassembled WGS sequence"/>
</dbReference>
<evidence type="ECO:0000259" key="9">
    <source>
        <dbReference type="Pfam" id="PF00924"/>
    </source>
</evidence>
<dbReference type="Pfam" id="PF00924">
    <property type="entry name" value="MS_channel_2nd"/>
    <property type="match status" value="1"/>
</dbReference>
<evidence type="ECO:0000256" key="4">
    <source>
        <dbReference type="ARBA" id="ARBA00022692"/>
    </source>
</evidence>
<keyword evidence="13" id="KW-1185">Reference proteome</keyword>
<feature type="domain" description="Mechanosensitive ion channel MscS" evidence="9">
    <location>
        <begin position="215"/>
        <end position="277"/>
    </location>
</feature>
<evidence type="ECO:0000256" key="8">
    <source>
        <dbReference type="SAM" id="Phobius"/>
    </source>
</evidence>
<organism evidence="12 13">
    <name type="scientific">Halobaculum roseum</name>
    <dbReference type="NCBI Taxonomy" id="2175149"/>
    <lineage>
        <taxon>Archaea</taxon>
        <taxon>Methanobacteriati</taxon>
        <taxon>Methanobacteriota</taxon>
        <taxon>Stenosarchaea group</taxon>
        <taxon>Halobacteria</taxon>
        <taxon>Halobacteriales</taxon>
        <taxon>Haloferacaceae</taxon>
        <taxon>Halobaculum</taxon>
    </lineage>
</organism>
<feature type="transmembrane region" description="Helical" evidence="8">
    <location>
        <begin position="165"/>
        <end position="188"/>
    </location>
</feature>
<feature type="compositionally biased region" description="Basic and acidic residues" evidence="7">
    <location>
        <begin position="375"/>
        <end position="385"/>
    </location>
</feature>
<comment type="caution">
    <text evidence="12">The sequence shown here is derived from an EMBL/GenBank/DDBJ whole genome shotgun (WGS) entry which is preliminary data.</text>
</comment>
<comment type="similarity">
    <text evidence="2">Belongs to the MscS (TC 1.A.23) family.</text>
</comment>
<gene>
    <name evidence="12" type="ORF">ACFFOL_03220</name>
</gene>
<dbReference type="InterPro" id="IPR011066">
    <property type="entry name" value="MscS_channel_C_sf"/>
</dbReference>
<dbReference type="AlphaFoldDB" id="A0ABD5MLD4"/>
<evidence type="ECO:0000256" key="5">
    <source>
        <dbReference type="ARBA" id="ARBA00022989"/>
    </source>
</evidence>
<dbReference type="Gene3D" id="2.30.30.60">
    <property type="match status" value="1"/>
</dbReference>
<name>A0ABD5MLD4_9EURY</name>
<dbReference type="InterPro" id="IPR049278">
    <property type="entry name" value="MS_channel_C"/>
</dbReference>
<dbReference type="InterPro" id="IPR006685">
    <property type="entry name" value="MscS_channel_2nd"/>
</dbReference>
<feature type="transmembrane region" description="Helical" evidence="8">
    <location>
        <begin position="194"/>
        <end position="223"/>
    </location>
</feature>
<dbReference type="PANTHER" id="PTHR30221">
    <property type="entry name" value="SMALL-CONDUCTANCE MECHANOSENSITIVE CHANNEL"/>
    <property type="match status" value="1"/>
</dbReference>
<feature type="region of interest" description="Disordered" evidence="7">
    <location>
        <begin position="370"/>
        <end position="421"/>
    </location>
</feature>
<accession>A0ABD5MLD4</accession>
<dbReference type="InterPro" id="IPR045275">
    <property type="entry name" value="MscS_archaea/bacteria_type"/>
</dbReference>
<dbReference type="EMBL" id="JBHMAJ010000001">
    <property type="protein sequence ID" value="MFB9823199.1"/>
    <property type="molecule type" value="Genomic_DNA"/>
</dbReference>
<comment type="subcellular location">
    <subcellularLocation>
        <location evidence="1">Cell membrane</location>
        <topology evidence="1">Multi-pass membrane protein</topology>
    </subcellularLocation>
</comment>
<keyword evidence="6 8" id="KW-0472">Membrane</keyword>
<feature type="transmembrane region" description="Helical" evidence="8">
    <location>
        <begin position="124"/>
        <end position="144"/>
    </location>
</feature>
<dbReference type="Pfam" id="PF21082">
    <property type="entry name" value="MS_channel_3rd"/>
    <property type="match status" value="1"/>
</dbReference>
<dbReference type="InterPro" id="IPR023408">
    <property type="entry name" value="MscS_beta-dom_sf"/>
</dbReference>
<keyword evidence="4 8" id="KW-0812">Transmembrane</keyword>
<dbReference type="PANTHER" id="PTHR30221:SF20">
    <property type="entry name" value="SMALL-CONDUCTANCE MECHANOSENSITIVE CHANNEL"/>
    <property type="match status" value="1"/>
</dbReference>
<dbReference type="GeneID" id="67209491"/>
<keyword evidence="3" id="KW-1003">Cell membrane</keyword>
<dbReference type="GO" id="GO:0005886">
    <property type="term" value="C:plasma membrane"/>
    <property type="evidence" value="ECO:0007669"/>
    <property type="project" value="UniProtKB-SubCell"/>
</dbReference>
<feature type="domain" description="Mechanosensitive ion channel transmembrane helices 2/3" evidence="11">
    <location>
        <begin position="172"/>
        <end position="208"/>
    </location>
</feature>
<proteinExistence type="inferred from homology"/>
<evidence type="ECO:0000256" key="3">
    <source>
        <dbReference type="ARBA" id="ARBA00022475"/>
    </source>
</evidence>
<dbReference type="SUPFAM" id="SSF82861">
    <property type="entry name" value="Mechanosensitive channel protein MscS (YggB), transmembrane region"/>
    <property type="match status" value="1"/>
</dbReference>
<evidence type="ECO:0000313" key="13">
    <source>
        <dbReference type="Proteomes" id="UP001589595"/>
    </source>
</evidence>
<dbReference type="SUPFAM" id="SSF50182">
    <property type="entry name" value="Sm-like ribonucleoproteins"/>
    <property type="match status" value="1"/>
</dbReference>
<evidence type="ECO:0000259" key="10">
    <source>
        <dbReference type="Pfam" id="PF21082"/>
    </source>
</evidence>
<protein>
    <submittedName>
        <fullName evidence="12">Mechanosensitive ion channel family protein</fullName>
    </submittedName>
</protein>
<evidence type="ECO:0000259" key="11">
    <source>
        <dbReference type="Pfam" id="PF21088"/>
    </source>
</evidence>
<dbReference type="InterPro" id="IPR010920">
    <property type="entry name" value="LSM_dom_sf"/>
</dbReference>
<evidence type="ECO:0000256" key="6">
    <source>
        <dbReference type="ARBA" id="ARBA00023136"/>
    </source>
</evidence>
<reference evidence="12" key="1">
    <citation type="submission" date="2024-09" db="EMBL/GenBank/DDBJ databases">
        <authorList>
            <person name="Sun Q."/>
        </authorList>
    </citation>
    <scope>NUCLEOTIDE SEQUENCE [LARGE SCALE GENOMIC DNA]</scope>
    <source>
        <strain evidence="12">JCM 31273</strain>
    </source>
</reference>
<dbReference type="Gene3D" id="1.10.287.1260">
    <property type="match status" value="1"/>
</dbReference>
<feature type="domain" description="Mechanosensitive ion channel MscS C-terminal" evidence="10">
    <location>
        <begin position="284"/>
        <end position="368"/>
    </location>
</feature>
<feature type="compositionally biased region" description="Polar residues" evidence="7">
    <location>
        <begin position="1"/>
        <end position="16"/>
    </location>
</feature>
<dbReference type="RefSeq" id="WP_222922252.1">
    <property type="nucleotide sequence ID" value="NZ_CP082286.1"/>
</dbReference>
<dbReference type="Pfam" id="PF21088">
    <property type="entry name" value="MS_channel_1st"/>
    <property type="match status" value="1"/>
</dbReference>
<evidence type="ECO:0000313" key="12">
    <source>
        <dbReference type="EMBL" id="MFB9823199.1"/>
    </source>
</evidence>
<dbReference type="InterPro" id="IPR049142">
    <property type="entry name" value="MS_channel_1st"/>
</dbReference>
<dbReference type="SUPFAM" id="SSF82689">
    <property type="entry name" value="Mechanosensitive channel protein MscS (YggB), C-terminal domain"/>
    <property type="match status" value="1"/>
</dbReference>
<keyword evidence="5 8" id="KW-1133">Transmembrane helix</keyword>
<sequence length="421" mass="44314">MTQNGTTQPVGGTATPSVPGGDAAASTATDLVSWIQSAVPTTGAQIAATVFAILLLVAVITAVRRAGPALKERLDDRDLLVESAQAAVVTTTVASLGLFVIVVWRGVSLVGAALPGEVFAGRNVARTVLTVGILAGATLITRVTKRAIRNIGREQSALSDHQSEIAHHVVQVSVYVISLIVVFAVWGVNPGSLLVGAGFAGIVLGLAARQTLGAVLAGFVVLFSRPFELGDWVVIGDQEGVVTDITIVNTQIRTFDDEYVMIPNDLVTDTDVVNRSRKGRLRLNVDVALDYDTDLEEAIEVAEEAMRDHNLVLSPPEPHAVLTGFDDSAIGMRLRFYISNPSARKMWKARTRVTVAVKRAFDDAGIKIPFPQRELSGRPDSDRRGVTTSAVSPDAADEASSGDVETDGAAADEASSGGDDA</sequence>
<evidence type="ECO:0000256" key="2">
    <source>
        <dbReference type="ARBA" id="ARBA00008017"/>
    </source>
</evidence>
<feature type="transmembrane region" description="Helical" evidence="8">
    <location>
        <begin position="43"/>
        <end position="63"/>
    </location>
</feature>
<feature type="region of interest" description="Disordered" evidence="7">
    <location>
        <begin position="1"/>
        <end position="22"/>
    </location>
</feature>
<dbReference type="Gene3D" id="3.30.70.100">
    <property type="match status" value="1"/>
</dbReference>
<dbReference type="InterPro" id="IPR011014">
    <property type="entry name" value="MscS_channel_TM-2"/>
</dbReference>
<evidence type="ECO:0000256" key="7">
    <source>
        <dbReference type="SAM" id="MobiDB-lite"/>
    </source>
</evidence>
<evidence type="ECO:0000256" key="1">
    <source>
        <dbReference type="ARBA" id="ARBA00004651"/>
    </source>
</evidence>
<feature type="compositionally biased region" description="Low complexity" evidence="7">
    <location>
        <begin position="407"/>
        <end position="421"/>
    </location>
</feature>
<feature type="transmembrane region" description="Helical" evidence="8">
    <location>
        <begin position="84"/>
        <end position="104"/>
    </location>
</feature>